<dbReference type="EMBL" id="CP092864">
    <property type="protein sequence ID" value="UYV62536.1"/>
    <property type="molecule type" value="Genomic_DNA"/>
</dbReference>
<dbReference type="InterPro" id="IPR011992">
    <property type="entry name" value="EF-hand-dom_pair"/>
</dbReference>
<dbReference type="PANTHER" id="PTHR12268:SF27">
    <property type="entry name" value="DYSTROBREVIN, ISOFORM F"/>
    <property type="match status" value="1"/>
</dbReference>
<gene>
    <name evidence="2" type="ORF">LAZ67_2000968</name>
</gene>
<evidence type="ECO:0000259" key="1">
    <source>
        <dbReference type="Pfam" id="PF09068"/>
    </source>
</evidence>
<proteinExistence type="predicted"/>
<dbReference type="Proteomes" id="UP001235939">
    <property type="component" value="Chromosome 02"/>
</dbReference>
<dbReference type="Gene3D" id="1.10.238.10">
    <property type="entry name" value="EF-hand"/>
    <property type="match status" value="1"/>
</dbReference>
<protein>
    <submittedName>
        <fullName evidence="2">DTNA</fullName>
    </submittedName>
</protein>
<dbReference type="InterPro" id="IPR015153">
    <property type="entry name" value="EF-hand_dom_typ1"/>
</dbReference>
<dbReference type="SUPFAM" id="SSF47473">
    <property type="entry name" value="EF-hand"/>
    <property type="match status" value="1"/>
</dbReference>
<evidence type="ECO:0000313" key="2">
    <source>
        <dbReference type="EMBL" id="UYV62536.1"/>
    </source>
</evidence>
<dbReference type="Pfam" id="PF09068">
    <property type="entry name" value="EF-hand_2"/>
    <property type="match status" value="1"/>
</dbReference>
<dbReference type="PANTHER" id="PTHR12268">
    <property type="entry name" value="E3 UBIQUITIN-PROTEIN LIGASE KCMF1"/>
    <property type="match status" value="1"/>
</dbReference>
<name>A0ABY6K2K8_9ARAC</name>
<reference evidence="2 3" key="1">
    <citation type="submission" date="2022-01" db="EMBL/GenBank/DDBJ databases">
        <title>A chromosomal length assembly of Cordylochernes scorpioides.</title>
        <authorList>
            <person name="Zeh D."/>
            <person name="Zeh J."/>
        </authorList>
    </citation>
    <scope>NUCLEOTIDE SEQUENCE [LARGE SCALE GENOMIC DNA]</scope>
    <source>
        <strain evidence="2">IN4F17</strain>
        <tissue evidence="2">Whole Body</tissue>
    </source>
</reference>
<accession>A0ABY6K2K8</accession>
<dbReference type="InterPro" id="IPR050774">
    <property type="entry name" value="KCMF1/Dystrophin"/>
</dbReference>
<sequence>MSVIAKYILHLYPSVTHLSLADVQQLSSGPAMALVAHPAVGEYHLLLSDMKGQNFDVIRFASYRTACKLRFIQKKTNFHIVDIWNVIESFRENGLKAAEPRGAEVFPARLEQLVGSIYVQLNKRLPPGQQIDPVRATSTMLAWLRAAYDPEDSGRMRVLSIKVGLALMCAGKLTDKLRCEFFLFI</sequence>
<feature type="domain" description="EF-hand" evidence="1">
    <location>
        <begin position="46"/>
        <end position="169"/>
    </location>
</feature>
<evidence type="ECO:0000313" key="3">
    <source>
        <dbReference type="Proteomes" id="UP001235939"/>
    </source>
</evidence>
<organism evidence="2 3">
    <name type="scientific">Cordylochernes scorpioides</name>
    <dbReference type="NCBI Taxonomy" id="51811"/>
    <lineage>
        <taxon>Eukaryota</taxon>
        <taxon>Metazoa</taxon>
        <taxon>Ecdysozoa</taxon>
        <taxon>Arthropoda</taxon>
        <taxon>Chelicerata</taxon>
        <taxon>Arachnida</taxon>
        <taxon>Pseudoscorpiones</taxon>
        <taxon>Cheliferoidea</taxon>
        <taxon>Chernetidae</taxon>
        <taxon>Cordylochernes</taxon>
    </lineage>
</organism>
<keyword evidence="3" id="KW-1185">Reference proteome</keyword>